<evidence type="ECO:0000313" key="4">
    <source>
        <dbReference type="Proteomes" id="UP000256869"/>
    </source>
</evidence>
<protein>
    <submittedName>
        <fullName evidence="3">Glucose/arabinose dehydrogenase</fullName>
    </submittedName>
</protein>
<accession>A0A3D9IT92</accession>
<dbReference type="InterPro" id="IPR012938">
    <property type="entry name" value="Glc/Sorbosone_DH"/>
</dbReference>
<sequence>MRKIGGVLAGLLLLLGLTACWGSNEPAATDGGSKETADEIEGITFENPFGTESFDNPVGLEHRAGYEDLLYIIEQPGRIISKNLARSSDEPEVILDITDRVYDEGGEQGLLGLAFHPNDSDRAYVNYTTETHTIIARYDTLSDDPERLDPGSEHVLLSFEQPFPNHNGGQLAFGPDGFLYIATGDGGGGGDPRNNSQNLESLLGKILRIDVDRQTEGKGYSIPEDNPFIEKGRPEIYAYGMRNPWRFSFDPEDGKLWAADVGQNRYEEINLIEKGGNYGWRIQEGTECYKPSSGCDSSGLEQPIFTYGRDQGVSITGGYVYRGKALPELAGWYVYADYGMGTLWALRQREDGTIENRTLLQPEENITSFGRDAEGELYVCTQGGQIFRII</sequence>
<feature type="domain" description="Glucose/Sorbosone dehydrogenase" evidence="2">
    <location>
        <begin position="71"/>
        <end position="385"/>
    </location>
</feature>
<dbReference type="RefSeq" id="WP_115991499.1">
    <property type="nucleotide sequence ID" value="NZ_QRDY01000002.1"/>
</dbReference>
<dbReference type="Gene3D" id="2.120.10.30">
    <property type="entry name" value="TolB, C-terminal domain"/>
    <property type="match status" value="1"/>
</dbReference>
<evidence type="ECO:0000256" key="1">
    <source>
        <dbReference type="SAM" id="SignalP"/>
    </source>
</evidence>
<dbReference type="Pfam" id="PF07995">
    <property type="entry name" value="GSDH"/>
    <property type="match status" value="1"/>
</dbReference>
<proteinExistence type="predicted"/>
<gene>
    <name evidence="3" type="ORF">DFP95_102150</name>
</gene>
<evidence type="ECO:0000313" key="3">
    <source>
        <dbReference type="EMBL" id="RED64729.1"/>
    </source>
</evidence>
<feature type="chain" id="PRO_5038589909" evidence="1">
    <location>
        <begin position="22"/>
        <end position="390"/>
    </location>
</feature>
<dbReference type="EMBL" id="QRDY01000002">
    <property type="protein sequence ID" value="RED64729.1"/>
    <property type="molecule type" value="Genomic_DNA"/>
</dbReference>
<dbReference type="AlphaFoldDB" id="A0A3D9IT92"/>
<evidence type="ECO:0000259" key="2">
    <source>
        <dbReference type="Pfam" id="PF07995"/>
    </source>
</evidence>
<dbReference type="PANTHER" id="PTHR19328">
    <property type="entry name" value="HEDGEHOG-INTERACTING PROTEIN"/>
    <property type="match status" value="1"/>
</dbReference>
<organism evidence="3 4">
    <name type="scientific">Cohnella lupini</name>
    <dbReference type="NCBI Taxonomy" id="1294267"/>
    <lineage>
        <taxon>Bacteria</taxon>
        <taxon>Bacillati</taxon>
        <taxon>Bacillota</taxon>
        <taxon>Bacilli</taxon>
        <taxon>Bacillales</taxon>
        <taxon>Paenibacillaceae</taxon>
        <taxon>Cohnella</taxon>
    </lineage>
</organism>
<dbReference type="PANTHER" id="PTHR19328:SF75">
    <property type="entry name" value="ALDOSE SUGAR DEHYDROGENASE YLII"/>
    <property type="match status" value="1"/>
</dbReference>
<dbReference type="PROSITE" id="PS51257">
    <property type="entry name" value="PROKAR_LIPOPROTEIN"/>
    <property type="match status" value="1"/>
</dbReference>
<dbReference type="InterPro" id="IPR011041">
    <property type="entry name" value="Quinoprot_gluc/sorb_DH_b-prop"/>
</dbReference>
<dbReference type="InterPro" id="IPR011042">
    <property type="entry name" value="6-blade_b-propeller_TolB-like"/>
</dbReference>
<comment type="caution">
    <text evidence="3">The sequence shown here is derived from an EMBL/GenBank/DDBJ whole genome shotgun (WGS) entry which is preliminary data.</text>
</comment>
<keyword evidence="4" id="KW-1185">Reference proteome</keyword>
<dbReference type="SUPFAM" id="SSF50952">
    <property type="entry name" value="Soluble quinoprotein glucose dehydrogenase"/>
    <property type="match status" value="1"/>
</dbReference>
<name>A0A3D9IT92_9BACL</name>
<dbReference type="OrthoDB" id="9770043at2"/>
<reference evidence="3 4" key="1">
    <citation type="submission" date="2018-07" db="EMBL/GenBank/DDBJ databases">
        <title>Genomic Encyclopedia of Type Strains, Phase III (KMG-III): the genomes of soil and plant-associated and newly described type strains.</title>
        <authorList>
            <person name="Whitman W."/>
        </authorList>
    </citation>
    <scope>NUCLEOTIDE SEQUENCE [LARGE SCALE GENOMIC DNA]</scope>
    <source>
        <strain evidence="3 4">CECT 8236</strain>
    </source>
</reference>
<feature type="signal peptide" evidence="1">
    <location>
        <begin position="1"/>
        <end position="21"/>
    </location>
</feature>
<keyword evidence="1" id="KW-0732">Signal</keyword>
<dbReference type="Proteomes" id="UP000256869">
    <property type="component" value="Unassembled WGS sequence"/>
</dbReference>